<evidence type="ECO:0000313" key="6">
    <source>
        <dbReference type="EMBL" id="PRY89593.1"/>
    </source>
</evidence>
<dbReference type="HAMAP" id="MF_00201">
    <property type="entry name" value="RecO"/>
    <property type="match status" value="1"/>
</dbReference>
<comment type="caution">
    <text evidence="6">The sequence shown here is derived from an EMBL/GenBank/DDBJ whole genome shotgun (WGS) entry which is preliminary data.</text>
</comment>
<dbReference type="PANTHER" id="PTHR33991:SF1">
    <property type="entry name" value="DNA REPAIR PROTEIN RECO"/>
    <property type="match status" value="1"/>
</dbReference>
<evidence type="ECO:0000259" key="5">
    <source>
        <dbReference type="Pfam" id="PF11967"/>
    </source>
</evidence>
<accession>A0A2T0WSB2</accession>
<dbReference type="EMBL" id="PVTR01000002">
    <property type="protein sequence ID" value="PRY89593.1"/>
    <property type="molecule type" value="Genomic_DNA"/>
</dbReference>
<dbReference type="GO" id="GO:0043590">
    <property type="term" value="C:bacterial nucleoid"/>
    <property type="evidence" value="ECO:0007669"/>
    <property type="project" value="TreeGrafter"/>
</dbReference>
<dbReference type="Pfam" id="PF02565">
    <property type="entry name" value="RecO_C"/>
    <property type="match status" value="1"/>
</dbReference>
<reference evidence="6 7" key="1">
    <citation type="submission" date="2018-03" db="EMBL/GenBank/DDBJ databases">
        <title>Genomic Encyclopedia of Archaeal and Bacterial Type Strains, Phase II (KMG-II): from individual species to whole genera.</title>
        <authorList>
            <person name="Goeker M."/>
        </authorList>
    </citation>
    <scope>NUCLEOTIDE SEQUENCE [LARGE SCALE GENOMIC DNA]</scope>
    <source>
        <strain evidence="6 7">DSM 27929</strain>
    </source>
</reference>
<gene>
    <name evidence="4" type="primary">recO</name>
    <name evidence="6" type="ORF">CLW00_10269</name>
</gene>
<dbReference type="Proteomes" id="UP000238157">
    <property type="component" value="Unassembled WGS sequence"/>
</dbReference>
<sequence length="228" mass="26783">MLKKTDGIVLSYLRYQETSIITKVFTRDFGLKSYIINGVRSSKAKSKMALYQPLTILEMVVYEKENANINRISEAKLRQAFQTIPFDFYKSGIAMFMAEVLSKSIYESYQNEDLFDFLVQTIAFLDSEEVYLSHFPIVFLWETSKYLGFSPDNARGFFEEIQENITNQMDWGKEMQSLNMIIDQSFACREKIPSKTRRDLLDHMLLLYSKHLDFNGDWKSVKVLRQLM</sequence>
<name>A0A2T0WSB2_9BACT</name>
<comment type="function">
    <text evidence="4">Involved in DNA repair and RecF pathway recombination.</text>
</comment>
<dbReference type="AlphaFoldDB" id="A0A2T0WSB2"/>
<comment type="similarity">
    <text evidence="4">Belongs to the RecO family.</text>
</comment>
<evidence type="ECO:0000256" key="1">
    <source>
        <dbReference type="ARBA" id="ARBA00022763"/>
    </source>
</evidence>
<dbReference type="InterPro" id="IPR037278">
    <property type="entry name" value="ARFGAP/RecO"/>
</dbReference>
<dbReference type="InterPro" id="IPR003717">
    <property type="entry name" value="RecO"/>
</dbReference>
<keyword evidence="3 4" id="KW-0234">DNA repair</keyword>
<dbReference type="Gene3D" id="2.40.50.140">
    <property type="entry name" value="Nucleic acid-binding proteins"/>
    <property type="match status" value="1"/>
</dbReference>
<dbReference type="Pfam" id="PF11967">
    <property type="entry name" value="RecO_N"/>
    <property type="match status" value="1"/>
</dbReference>
<evidence type="ECO:0000256" key="3">
    <source>
        <dbReference type="ARBA" id="ARBA00023204"/>
    </source>
</evidence>
<dbReference type="SUPFAM" id="SSF50249">
    <property type="entry name" value="Nucleic acid-binding proteins"/>
    <property type="match status" value="1"/>
</dbReference>
<dbReference type="InterPro" id="IPR012340">
    <property type="entry name" value="NA-bd_OB-fold"/>
</dbReference>
<dbReference type="OrthoDB" id="9789152at2"/>
<keyword evidence="7" id="KW-1185">Reference proteome</keyword>
<dbReference type="InterPro" id="IPR022572">
    <property type="entry name" value="DNA_rep/recomb_RecO_N"/>
</dbReference>
<dbReference type="PANTHER" id="PTHR33991">
    <property type="entry name" value="DNA REPAIR PROTEIN RECO"/>
    <property type="match status" value="1"/>
</dbReference>
<evidence type="ECO:0000313" key="7">
    <source>
        <dbReference type="Proteomes" id="UP000238157"/>
    </source>
</evidence>
<proteinExistence type="inferred from homology"/>
<dbReference type="NCBIfam" id="TIGR00613">
    <property type="entry name" value="reco"/>
    <property type="match status" value="1"/>
</dbReference>
<evidence type="ECO:0000256" key="2">
    <source>
        <dbReference type="ARBA" id="ARBA00023172"/>
    </source>
</evidence>
<dbReference type="GO" id="GO:0006302">
    <property type="term" value="P:double-strand break repair"/>
    <property type="evidence" value="ECO:0007669"/>
    <property type="project" value="TreeGrafter"/>
</dbReference>
<dbReference type="RefSeq" id="WP_106132302.1">
    <property type="nucleotide sequence ID" value="NZ_PVTR01000002.1"/>
</dbReference>
<dbReference type="GO" id="GO:0006310">
    <property type="term" value="P:DNA recombination"/>
    <property type="evidence" value="ECO:0007669"/>
    <property type="project" value="UniProtKB-UniRule"/>
</dbReference>
<dbReference type="SUPFAM" id="SSF57863">
    <property type="entry name" value="ArfGap/RecO-like zinc finger"/>
    <property type="match status" value="1"/>
</dbReference>
<keyword evidence="1 4" id="KW-0227">DNA damage</keyword>
<feature type="domain" description="DNA replication/recombination mediator RecO N-terminal" evidence="5">
    <location>
        <begin position="1"/>
        <end position="81"/>
    </location>
</feature>
<protein>
    <recommendedName>
        <fullName evidence="4">DNA repair protein RecO</fullName>
    </recommendedName>
    <alternativeName>
        <fullName evidence="4">Recombination protein O</fullName>
    </alternativeName>
</protein>
<keyword evidence="2 4" id="KW-0233">DNA recombination</keyword>
<evidence type="ECO:0000256" key="4">
    <source>
        <dbReference type="HAMAP-Rule" id="MF_00201"/>
    </source>
</evidence>
<organism evidence="6 7">
    <name type="scientific">Mongoliibacter ruber</name>
    <dbReference type="NCBI Taxonomy" id="1750599"/>
    <lineage>
        <taxon>Bacteria</taxon>
        <taxon>Pseudomonadati</taxon>
        <taxon>Bacteroidota</taxon>
        <taxon>Cytophagia</taxon>
        <taxon>Cytophagales</taxon>
        <taxon>Cyclobacteriaceae</taxon>
        <taxon>Mongoliibacter</taxon>
    </lineage>
</organism>